<dbReference type="GO" id="GO:0022857">
    <property type="term" value="F:transmembrane transporter activity"/>
    <property type="evidence" value="ECO:0007669"/>
    <property type="project" value="InterPro"/>
</dbReference>
<proteinExistence type="predicted"/>
<evidence type="ECO:0000256" key="3">
    <source>
        <dbReference type="ARBA" id="ARBA00022475"/>
    </source>
</evidence>
<feature type="transmembrane region" description="Helical" evidence="8">
    <location>
        <begin position="71"/>
        <end position="91"/>
    </location>
</feature>
<keyword evidence="4" id="KW-0997">Cell inner membrane</keyword>
<evidence type="ECO:0000256" key="2">
    <source>
        <dbReference type="ARBA" id="ARBA00022448"/>
    </source>
</evidence>
<dbReference type="Pfam" id="PF02653">
    <property type="entry name" value="BPD_transp_2"/>
    <property type="match status" value="1"/>
</dbReference>
<evidence type="ECO:0000256" key="1">
    <source>
        <dbReference type="ARBA" id="ARBA00004651"/>
    </source>
</evidence>
<dbReference type="AlphaFoldDB" id="A0A9D1IAT4"/>
<evidence type="ECO:0000313" key="9">
    <source>
        <dbReference type="EMBL" id="HIU33833.1"/>
    </source>
</evidence>
<dbReference type="EMBL" id="DVMU01000102">
    <property type="protein sequence ID" value="HIU33833.1"/>
    <property type="molecule type" value="Genomic_DNA"/>
</dbReference>
<dbReference type="PANTHER" id="PTHR32196:SF21">
    <property type="entry name" value="ABC TRANSPORTER PERMEASE PROTEIN YPHD-RELATED"/>
    <property type="match status" value="1"/>
</dbReference>
<keyword evidence="5 8" id="KW-0812">Transmembrane</keyword>
<keyword evidence="6 8" id="KW-1133">Transmembrane helix</keyword>
<feature type="transmembrane region" description="Helical" evidence="8">
    <location>
        <begin position="252"/>
        <end position="271"/>
    </location>
</feature>
<keyword evidence="7 8" id="KW-0472">Membrane</keyword>
<evidence type="ECO:0000256" key="6">
    <source>
        <dbReference type="ARBA" id="ARBA00022989"/>
    </source>
</evidence>
<feature type="transmembrane region" description="Helical" evidence="8">
    <location>
        <begin position="125"/>
        <end position="142"/>
    </location>
</feature>
<feature type="transmembrane region" description="Helical" evidence="8">
    <location>
        <begin position="224"/>
        <end position="246"/>
    </location>
</feature>
<dbReference type="PANTHER" id="PTHR32196">
    <property type="entry name" value="ABC TRANSPORTER PERMEASE PROTEIN YPHD-RELATED-RELATED"/>
    <property type="match status" value="1"/>
</dbReference>
<reference evidence="9" key="2">
    <citation type="journal article" date="2021" name="PeerJ">
        <title>Extensive microbial diversity within the chicken gut microbiome revealed by metagenomics and culture.</title>
        <authorList>
            <person name="Gilroy R."/>
            <person name="Ravi A."/>
            <person name="Getino M."/>
            <person name="Pursley I."/>
            <person name="Horton D.L."/>
            <person name="Alikhan N.F."/>
            <person name="Baker D."/>
            <person name="Gharbi K."/>
            <person name="Hall N."/>
            <person name="Watson M."/>
            <person name="Adriaenssens E.M."/>
            <person name="Foster-Nyarko E."/>
            <person name="Jarju S."/>
            <person name="Secka A."/>
            <person name="Antonio M."/>
            <person name="Oren A."/>
            <person name="Chaudhuri R.R."/>
            <person name="La Ragione R."/>
            <person name="Hildebrand F."/>
            <person name="Pallen M.J."/>
        </authorList>
    </citation>
    <scope>NUCLEOTIDE SEQUENCE</scope>
    <source>
        <strain evidence="9">ChiHcec3-11533</strain>
    </source>
</reference>
<feature type="transmembrane region" description="Helical" evidence="8">
    <location>
        <begin position="12"/>
        <end position="33"/>
    </location>
</feature>
<dbReference type="GO" id="GO:0005886">
    <property type="term" value="C:plasma membrane"/>
    <property type="evidence" value="ECO:0007669"/>
    <property type="project" value="UniProtKB-SubCell"/>
</dbReference>
<feature type="transmembrane region" description="Helical" evidence="8">
    <location>
        <begin position="39"/>
        <end position="59"/>
    </location>
</feature>
<feature type="non-terminal residue" evidence="9">
    <location>
        <position position="281"/>
    </location>
</feature>
<keyword evidence="2" id="KW-0813">Transport</keyword>
<evidence type="ECO:0000256" key="5">
    <source>
        <dbReference type="ARBA" id="ARBA00022692"/>
    </source>
</evidence>
<reference evidence="9" key="1">
    <citation type="submission" date="2020-10" db="EMBL/GenBank/DDBJ databases">
        <authorList>
            <person name="Gilroy R."/>
        </authorList>
    </citation>
    <scope>NUCLEOTIDE SEQUENCE</scope>
    <source>
        <strain evidence="9">ChiHcec3-11533</strain>
    </source>
</reference>
<comment type="caution">
    <text evidence="9">The sequence shown here is derived from an EMBL/GenBank/DDBJ whole genome shotgun (WGS) entry which is preliminary data.</text>
</comment>
<dbReference type="InterPro" id="IPR001851">
    <property type="entry name" value="ABC_transp_permease"/>
</dbReference>
<sequence length="281" mass="30107">MSKASKGRTLKFMSDWGTVVVIVLLLALFSILMPRTFPTIANFTTIIRSICIVTIMAMGKTFAIAVNGIDLSLGITATFACTTVTILFVWYELPAPFAILLTLLAVLFIGLCNAFLIVKVKVPPMLATLSMSFLFEGVYLTMSGGGAISETMQIPGGRQAVGRIPASFKQLGVQPWIFILMIVCVIFVYIFFERTKYGRYLYIVGDNPTVAKLSGISVGRYKTLAFMMCSFFGGVAGLVICARTGGAQIGSGVGYQMPAVSATFIGVSLAGKNKANALGTF</sequence>
<feature type="transmembrane region" description="Helical" evidence="8">
    <location>
        <begin position="173"/>
        <end position="192"/>
    </location>
</feature>
<comment type="subcellular location">
    <subcellularLocation>
        <location evidence="1">Cell membrane</location>
        <topology evidence="1">Multi-pass membrane protein</topology>
    </subcellularLocation>
</comment>
<evidence type="ECO:0000313" key="10">
    <source>
        <dbReference type="Proteomes" id="UP000824072"/>
    </source>
</evidence>
<accession>A0A9D1IAT4</accession>
<organism evidence="9 10">
    <name type="scientific">Candidatus Pullichristensenella excrementigallinarum</name>
    <dbReference type="NCBI Taxonomy" id="2840907"/>
    <lineage>
        <taxon>Bacteria</taxon>
        <taxon>Bacillati</taxon>
        <taxon>Bacillota</taxon>
        <taxon>Clostridia</taxon>
        <taxon>Candidatus Pullichristensenella</taxon>
    </lineage>
</organism>
<keyword evidence="3" id="KW-1003">Cell membrane</keyword>
<protein>
    <submittedName>
        <fullName evidence="9">ABC transporter permease</fullName>
    </submittedName>
</protein>
<dbReference type="CDD" id="cd06579">
    <property type="entry name" value="TM_PBP1_transp_AraH_like"/>
    <property type="match status" value="1"/>
</dbReference>
<evidence type="ECO:0000256" key="7">
    <source>
        <dbReference type="ARBA" id="ARBA00023136"/>
    </source>
</evidence>
<feature type="transmembrane region" description="Helical" evidence="8">
    <location>
        <begin position="97"/>
        <end position="118"/>
    </location>
</feature>
<evidence type="ECO:0000256" key="4">
    <source>
        <dbReference type="ARBA" id="ARBA00022519"/>
    </source>
</evidence>
<evidence type="ECO:0000256" key="8">
    <source>
        <dbReference type="SAM" id="Phobius"/>
    </source>
</evidence>
<name>A0A9D1IAT4_9FIRM</name>
<gene>
    <name evidence="9" type="ORF">IAB02_04660</name>
</gene>
<dbReference type="Proteomes" id="UP000824072">
    <property type="component" value="Unassembled WGS sequence"/>
</dbReference>